<dbReference type="Proteomes" id="UP000095767">
    <property type="component" value="Unassembled WGS sequence"/>
</dbReference>
<keyword evidence="2" id="KW-1185">Reference proteome</keyword>
<evidence type="ECO:0000313" key="2">
    <source>
        <dbReference type="Proteomes" id="UP000095767"/>
    </source>
</evidence>
<gene>
    <name evidence="1" type="ORF">BAE44_0024210</name>
</gene>
<proteinExistence type="predicted"/>
<sequence length="18" mass="2031">LHAADRALGHQVQQHPPR</sequence>
<name>A0A1E5UPH8_9POAL</name>
<protein>
    <submittedName>
        <fullName evidence="1">Uncharacterized protein</fullName>
    </submittedName>
</protein>
<dbReference type="AlphaFoldDB" id="A0A1E5UPH8"/>
<comment type="caution">
    <text evidence="1">The sequence shown here is derived from an EMBL/GenBank/DDBJ whole genome shotgun (WGS) entry which is preliminary data.</text>
</comment>
<feature type="non-terminal residue" evidence="1">
    <location>
        <position position="1"/>
    </location>
</feature>
<accession>A0A1E5UPH8</accession>
<dbReference type="EMBL" id="LWDX02069059">
    <property type="protein sequence ID" value="OEL14770.1"/>
    <property type="molecule type" value="Genomic_DNA"/>
</dbReference>
<organism evidence="1 2">
    <name type="scientific">Dichanthelium oligosanthes</name>
    <dbReference type="NCBI Taxonomy" id="888268"/>
    <lineage>
        <taxon>Eukaryota</taxon>
        <taxon>Viridiplantae</taxon>
        <taxon>Streptophyta</taxon>
        <taxon>Embryophyta</taxon>
        <taxon>Tracheophyta</taxon>
        <taxon>Spermatophyta</taxon>
        <taxon>Magnoliopsida</taxon>
        <taxon>Liliopsida</taxon>
        <taxon>Poales</taxon>
        <taxon>Poaceae</taxon>
        <taxon>PACMAD clade</taxon>
        <taxon>Panicoideae</taxon>
        <taxon>Panicodae</taxon>
        <taxon>Paniceae</taxon>
        <taxon>Dichantheliinae</taxon>
        <taxon>Dichanthelium</taxon>
    </lineage>
</organism>
<evidence type="ECO:0000313" key="1">
    <source>
        <dbReference type="EMBL" id="OEL14770.1"/>
    </source>
</evidence>
<reference evidence="1 2" key="1">
    <citation type="submission" date="2016-09" db="EMBL/GenBank/DDBJ databases">
        <title>The draft genome of Dichanthelium oligosanthes: A C3 panicoid grass species.</title>
        <authorList>
            <person name="Studer A.J."/>
            <person name="Schnable J.C."/>
            <person name="Brutnell T.P."/>
        </authorList>
    </citation>
    <scope>NUCLEOTIDE SEQUENCE [LARGE SCALE GENOMIC DNA]</scope>
    <source>
        <strain evidence="2">cv. Kellogg 1175</strain>
        <tissue evidence="1">Leaf</tissue>
    </source>
</reference>